<dbReference type="EMBL" id="PDYG01000064">
    <property type="protein sequence ID" value="PHU37364.1"/>
    <property type="molecule type" value="Genomic_DNA"/>
</dbReference>
<dbReference type="NCBIfam" id="TIGR00797">
    <property type="entry name" value="matE"/>
    <property type="match status" value="1"/>
</dbReference>
<feature type="transmembrane region" description="Helical" evidence="10">
    <location>
        <begin position="138"/>
        <end position="155"/>
    </location>
</feature>
<feature type="transmembrane region" description="Helical" evidence="10">
    <location>
        <begin position="167"/>
        <end position="190"/>
    </location>
</feature>
<evidence type="ECO:0000256" key="9">
    <source>
        <dbReference type="ARBA" id="ARBA00023251"/>
    </source>
</evidence>
<dbReference type="CDD" id="cd13143">
    <property type="entry name" value="MATE_MepA_like"/>
    <property type="match status" value="1"/>
</dbReference>
<reference evidence="11 12" key="2">
    <citation type="submission" date="2017-10" db="EMBL/GenBank/DDBJ databases">
        <authorList>
            <person name="Banno H."/>
            <person name="Chua N.-H."/>
        </authorList>
    </citation>
    <scope>NUCLEOTIDE SEQUENCE [LARGE SCALE GENOMIC DNA]</scope>
    <source>
        <strain evidence="11 12">JK623</strain>
    </source>
</reference>
<organism evidence="11 12">
    <name type="scientific">Agathobacter ruminis</name>
    <dbReference type="NCBI Taxonomy" id="1712665"/>
    <lineage>
        <taxon>Bacteria</taxon>
        <taxon>Bacillati</taxon>
        <taxon>Bacillota</taxon>
        <taxon>Clostridia</taxon>
        <taxon>Lachnospirales</taxon>
        <taxon>Lachnospiraceae</taxon>
        <taxon>Agathobacter</taxon>
    </lineage>
</organism>
<dbReference type="GO" id="GO:0042910">
    <property type="term" value="F:xenobiotic transmembrane transporter activity"/>
    <property type="evidence" value="ECO:0007669"/>
    <property type="project" value="InterPro"/>
</dbReference>
<accession>A0A2G3E279</accession>
<evidence type="ECO:0000256" key="7">
    <source>
        <dbReference type="ARBA" id="ARBA00022989"/>
    </source>
</evidence>
<feature type="transmembrane region" description="Helical" evidence="10">
    <location>
        <begin position="235"/>
        <end position="261"/>
    </location>
</feature>
<dbReference type="InterPro" id="IPR002528">
    <property type="entry name" value="MATE_fam"/>
</dbReference>
<dbReference type="PANTHER" id="PTHR43823:SF3">
    <property type="entry name" value="MULTIDRUG EXPORT PROTEIN MEPA"/>
    <property type="match status" value="1"/>
</dbReference>
<reference evidence="11 12" key="1">
    <citation type="submission" date="2017-10" db="EMBL/GenBank/DDBJ databases">
        <title>Resolving the taxonomy of Roseburia spp., Eubacterium rectale and Agathobacter spp. through phylogenomic analysis.</title>
        <authorList>
            <person name="Sheridan P.O."/>
            <person name="Walker A.W."/>
            <person name="Duncan S.H."/>
            <person name="Scott K.P."/>
            <person name="Toole P.W.O."/>
            <person name="Luis P."/>
            <person name="Flint H.J."/>
        </authorList>
    </citation>
    <scope>NUCLEOTIDE SEQUENCE [LARGE SCALE GENOMIC DNA]</scope>
    <source>
        <strain evidence="11 12">JK623</strain>
    </source>
</reference>
<keyword evidence="5" id="KW-1003">Cell membrane</keyword>
<dbReference type="PANTHER" id="PTHR43823">
    <property type="entry name" value="SPORULATION PROTEIN YKVU"/>
    <property type="match status" value="1"/>
</dbReference>
<dbReference type="RefSeq" id="WP_099386357.1">
    <property type="nucleotide sequence ID" value="NZ_JANSWH010000052.1"/>
</dbReference>
<comment type="subcellular location">
    <subcellularLocation>
        <location evidence="1">Cell membrane</location>
        <topology evidence="1">Multi-pass membrane protein</topology>
    </subcellularLocation>
</comment>
<evidence type="ECO:0000256" key="10">
    <source>
        <dbReference type="SAM" id="Phobius"/>
    </source>
</evidence>
<feature type="transmembrane region" description="Helical" evidence="10">
    <location>
        <begin position="196"/>
        <end position="214"/>
    </location>
</feature>
<dbReference type="InterPro" id="IPR045070">
    <property type="entry name" value="MATE_MepA-like"/>
</dbReference>
<gene>
    <name evidence="11" type="ORF">CSX02_08530</name>
</gene>
<evidence type="ECO:0000256" key="5">
    <source>
        <dbReference type="ARBA" id="ARBA00022475"/>
    </source>
</evidence>
<feature type="transmembrane region" description="Helical" evidence="10">
    <location>
        <begin position="50"/>
        <end position="74"/>
    </location>
</feature>
<evidence type="ECO:0000313" key="12">
    <source>
        <dbReference type="Proteomes" id="UP000224563"/>
    </source>
</evidence>
<dbReference type="GO" id="GO:0046677">
    <property type="term" value="P:response to antibiotic"/>
    <property type="evidence" value="ECO:0007669"/>
    <property type="project" value="UniProtKB-KW"/>
</dbReference>
<sequence length="458" mass="49495">MKEKSTELFASAPIPKAVFTNMIPAIISMIMVMIYNLADTFFIAQTKDHLMIAAISVSSPAFFFFMAIGSLFGIGGTSLISRSLGAGKGEKAKHISSFCFWTGTAIGIISALLIHFNARSICYMIGADGDTIGYATEYLDILSFAIPLLIIGNTFSNIIRAEGKPQIAMIGTVVGNLINIVLDPILISGLKLDVRGAAIATVLGNVFSAGFYIYHLSSKHSMLSLNPKLYRAGEGIAFGVLAIGIPAALNSLLMTASNIILNSLMSKHNNFAVAGLGVAMKVNSIAVMVLIGMGFGVQPLLGYNFGARNKERFNGIMRFSLLVAFIGSLVMTIICYCAAGPLVRIFLDNEQAFDYGFQFCRILIYAGPVLGIMFIFQNAIQATGAVVPAMILSVCRQGLILIPLYYLSNHFFHTPRALTMCTPIADYSSTAISVILFIYTIRKYFGDAEMVDKIEQEL</sequence>
<keyword evidence="12" id="KW-1185">Reference proteome</keyword>
<name>A0A2G3E279_9FIRM</name>
<evidence type="ECO:0000313" key="11">
    <source>
        <dbReference type="EMBL" id="PHU37364.1"/>
    </source>
</evidence>
<keyword evidence="6 10" id="KW-0812">Transmembrane</keyword>
<dbReference type="InterPro" id="IPR051327">
    <property type="entry name" value="MATE_MepA_subfamily"/>
</dbReference>
<proteinExistence type="inferred from homology"/>
<protein>
    <recommendedName>
        <fullName evidence="3">Multidrug export protein MepA</fullName>
    </recommendedName>
</protein>
<evidence type="ECO:0000256" key="6">
    <source>
        <dbReference type="ARBA" id="ARBA00022692"/>
    </source>
</evidence>
<feature type="transmembrane region" description="Helical" evidence="10">
    <location>
        <begin position="95"/>
        <end position="118"/>
    </location>
</feature>
<dbReference type="InterPro" id="IPR048279">
    <property type="entry name" value="MdtK-like"/>
</dbReference>
<comment type="similarity">
    <text evidence="2">Belongs to the multi antimicrobial extrusion (MATE) (TC 2.A.66.1) family. MepA subfamily.</text>
</comment>
<evidence type="ECO:0000256" key="3">
    <source>
        <dbReference type="ARBA" id="ARBA00022106"/>
    </source>
</evidence>
<dbReference type="Pfam" id="PF01554">
    <property type="entry name" value="MatE"/>
    <property type="match status" value="2"/>
</dbReference>
<feature type="transmembrane region" description="Helical" evidence="10">
    <location>
        <begin position="21"/>
        <end position="38"/>
    </location>
</feature>
<keyword evidence="9" id="KW-0046">Antibiotic resistance</keyword>
<comment type="caution">
    <text evidence="11">The sequence shown here is derived from an EMBL/GenBank/DDBJ whole genome shotgun (WGS) entry which is preliminary data.</text>
</comment>
<dbReference type="GO" id="GO:0015297">
    <property type="term" value="F:antiporter activity"/>
    <property type="evidence" value="ECO:0007669"/>
    <property type="project" value="InterPro"/>
</dbReference>
<keyword evidence="8 10" id="KW-0472">Membrane</keyword>
<dbReference type="AlphaFoldDB" id="A0A2G3E279"/>
<dbReference type="Proteomes" id="UP000224563">
    <property type="component" value="Unassembled WGS sequence"/>
</dbReference>
<evidence type="ECO:0000256" key="1">
    <source>
        <dbReference type="ARBA" id="ARBA00004651"/>
    </source>
</evidence>
<keyword evidence="4" id="KW-0813">Transport</keyword>
<feature type="transmembrane region" description="Helical" evidence="10">
    <location>
        <begin position="427"/>
        <end position="445"/>
    </location>
</feature>
<evidence type="ECO:0000256" key="8">
    <source>
        <dbReference type="ARBA" id="ARBA00023136"/>
    </source>
</evidence>
<dbReference type="GO" id="GO:0005886">
    <property type="term" value="C:plasma membrane"/>
    <property type="evidence" value="ECO:0007669"/>
    <property type="project" value="UniProtKB-SubCell"/>
</dbReference>
<keyword evidence="7 10" id="KW-1133">Transmembrane helix</keyword>
<feature type="transmembrane region" description="Helical" evidence="10">
    <location>
        <begin position="385"/>
        <end position="407"/>
    </location>
</feature>
<evidence type="ECO:0000256" key="4">
    <source>
        <dbReference type="ARBA" id="ARBA00022448"/>
    </source>
</evidence>
<dbReference type="PIRSF" id="PIRSF006603">
    <property type="entry name" value="DinF"/>
    <property type="match status" value="1"/>
</dbReference>
<feature type="transmembrane region" description="Helical" evidence="10">
    <location>
        <begin position="355"/>
        <end position="376"/>
    </location>
</feature>
<feature type="transmembrane region" description="Helical" evidence="10">
    <location>
        <begin position="285"/>
        <end position="307"/>
    </location>
</feature>
<evidence type="ECO:0000256" key="2">
    <source>
        <dbReference type="ARBA" id="ARBA00008417"/>
    </source>
</evidence>
<feature type="transmembrane region" description="Helical" evidence="10">
    <location>
        <begin position="319"/>
        <end position="343"/>
    </location>
</feature>